<dbReference type="AlphaFoldDB" id="A0A2P2Q019"/>
<organism evidence="1">
    <name type="scientific">Rhizophora mucronata</name>
    <name type="common">Asiatic mangrove</name>
    <dbReference type="NCBI Taxonomy" id="61149"/>
    <lineage>
        <taxon>Eukaryota</taxon>
        <taxon>Viridiplantae</taxon>
        <taxon>Streptophyta</taxon>
        <taxon>Embryophyta</taxon>
        <taxon>Tracheophyta</taxon>
        <taxon>Spermatophyta</taxon>
        <taxon>Magnoliopsida</taxon>
        <taxon>eudicotyledons</taxon>
        <taxon>Gunneridae</taxon>
        <taxon>Pentapetalae</taxon>
        <taxon>rosids</taxon>
        <taxon>fabids</taxon>
        <taxon>Malpighiales</taxon>
        <taxon>Rhizophoraceae</taxon>
        <taxon>Rhizophora</taxon>
    </lineage>
</organism>
<dbReference type="EMBL" id="GGEC01079789">
    <property type="protein sequence ID" value="MBX60273.1"/>
    <property type="molecule type" value="Transcribed_RNA"/>
</dbReference>
<evidence type="ECO:0000313" key="1">
    <source>
        <dbReference type="EMBL" id="MBX60273.1"/>
    </source>
</evidence>
<reference evidence="1" key="1">
    <citation type="submission" date="2018-02" db="EMBL/GenBank/DDBJ databases">
        <title>Rhizophora mucronata_Transcriptome.</title>
        <authorList>
            <person name="Meera S.P."/>
            <person name="Sreeshan A."/>
            <person name="Augustine A."/>
        </authorList>
    </citation>
    <scope>NUCLEOTIDE SEQUENCE</scope>
    <source>
        <tissue evidence="1">Leaf</tissue>
    </source>
</reference>
<proteinExistence type="predicted"/>
<sequence>MKFISFHSISSLVVGMVKTIELK</sequence>
<protein>
    <submittedName>
        <fullName evidence="1">Uncharacterized protein</fullName>
    </submittedName>
</protein>
<name>A0A2P2Q019_RHIMU</name>
<accession>A0A2P2Q019</accession>